<keyword evidence="3" id="KW-1185">Reference proteome</keyword>
<reference evidence="3" key="1">
    <citation type="submission" date="2017-10" db="EMBL/GenBank/DDBJ databases">
        <title>Rapid genome shrinkage in a self-fertile nematode reveals novel sperm competition proteins.</title>
        <authorList>
            <person name="Yin D."/>
            <person name="Schwarz E.M."/>
            <person name="Thomas C.G."/>
            <person name="Felde R.L."/>
            <person name="Korf I.F."/>
            <person name="Cutter A.D."/>
            <person name="Schartner C.M."/>
            <person name="Ralston E.J."/>
            <person name="Meyer B.J."/>
            <person name="Haag E.S."/>
        </authorList>
    </citation>
    <scope>NUCLEOTIDE SEQUENCE [LARGE SCALE GENOMIC DNA]</scope>
    <source>
        <strain evidence="3">JU1422</strain>
    </source>
</reference>
<keyword evidence="1" id="KW-1133">Transmembrane helix</keyword>
<dbReference type="EMBL" id="PDUG01000005">
    <property type="protein sequence ID" value="PIC30085.1"/>
    <property type="molecule type" value="Genomic_DNA"/>
</dbReference>
<gene>
    <name evidence="2" type="primary">Cnig_chr_V.g21446</name>
    <name evidence="2" type="ORF">B9Z55_021446</name>
</gene>
<sequence length="270" mass="32748">MFVDIRTHRHTEKSIISDPKYREELRNLDNMKRQRYFQNIFIEKLHKLFQGWQIMSFMVEIQLMIRLSSAWSLREDMHRFNVFYALRKLFYFVISNPKLPEFTPHFWPVCFQLIHIYGYLLLQGSQINFYRQMMILQIIYIVAKYTVDDARSVIWPFILVNEIWDVLTVFKYRTTEYLSFQLLLWKILTTFEHFVLLNQYQDFCILIWLLVIVSLQIFSFSLYCLYPPLTWTVPILDIAPTQAPKKRFSIYTRHVAIVIVLIIFAGLWAL</sequence>
<evidence type="ECO:0000313" key="2">
    <source>
        <dbReference type="EMBL" id="PIC30085.1"/>
    </source>
</evidence>
<accession>A0A2G5TRZ7</accession>
<evidence type="ECO:0000256" key="1">
    <source>
        <dbReference type="SAM" id="Phobius"/>
    </source>
</evidence>
<feature type="transmembrane region" description="Helical" evidence="1">
    <location>
        <begin position="206"/>
        <end position="229"/>
    </location>
</feature>
<dbReference type="OrthoDB" id="5896667at2759"/>
<dbReference type="AlphaFoldDB" id="A0A2G5TRZ7"/>
<comment type="caution">
    <text evidence="2">The sequence shown here is derived from an EMBL/GenBank/DDBJ whole genome shotgun (WGS) entry which is preliminary data.</text>
</comment>
<organism evidence="2 3">
    <name type="scientific">Caenorhabditis nigoni</name>
    <dbReference type="NCBI Taxonomy" id="1611254"/>
    <lineage>
        <taxon>Eukaryota</taxon>
        <taxon>Metazoa</taxon>
        <taxon>Ecdysozoa</taxon>
        <taxon>Nematoda</taxon>
        <taxon>Chromadorea</taxon>
        <taxon>Rhabditida</taxon>
        <taxon>Rhabditina</taxon>
        <taxon>Rhabditomorpha</taxon>
        <taxon>Rhabditoidea</taxon>
        <taxon>Rhabditidae</taxon>
        <taxon>Peloderinae</taxon>
        <taxon>Caenorhabditis</taxon>
    </lineage>
</organism>
<dbReference type="Proteomes" id="UP000230233">
    <property type="component" value="Chromosome V"/>
</dbReference>
<protein>
    <submittedName>
        <fullName evidence="2">Uncharacterized protein</fullName>
    </submittedName>
</protein>
<feature type="transmembrane region" description="Helical" evidence="1">
    <location>
        <begin position="250"/>
        <end position="269"/>
    </location>
</feature>
<proteinExistence type="predicted"/>
<keyword evidence="1" id="KW-0812">Transmembrane</keyword>
<name>A0A2G5TRZ7_9PELO</name>
<evidence type="ECO:0000313" key="3">
    <source>
        <dbReference type="Proteomes" id="UP000230233"/>
    </source>
</evidence>
<keyword evidence="1" id="KW-0472">Membrane</keyword>